<dbReference type="CDD" id="cd00041">
    <property type="entry name" value="CUB"/>
    <property type="match status" value="1"/>
</dbReference>
<evidence type="ECO:0000313" key="7">
    <source>
        <dbReference type="EMBL" id="CAH1245073.1"/>
    </source>
</evidence>
<keyword evidence="4" id="KW-0812">Transmembrane</keyword>
<dbReference type="CDD" id="cd00112">
    <property type="entry name" value="LDLa"/>
    <property type="match status" value="1"/>
</dbReference>
<keyword evidence="1 3" id="KW-1015">Disulfide bond</keyword>
<feature type="disulfide bond" evidence="3">
    <location>
        <begin position="174"/>
        <end position="189"/>
    </location>
</feature>
<evidence type="ECO:0000259" key="6">
    <source>
        <dbReference type="PROSITE" id="PS01180"/>
    </source>
</evidence>
<dbReference type="Gene3D" id="2.60.120.290">
    <property type="entry name" value="Spermadhesin, CUB domain"/>
    <property type="match status" value="1"/>
</dbReference>
<evidence type="ECO:0000256" key="4">
    <source>
        <dbReference type="SAM" id="Phobius"/>
    </source>
</evidence>
<feature type="signal peptide" evidence="5">
    <location>
        <begin position="1"/>
        <end position="23"/>
    </location>
</feature>
<gene>
    <name evidence="7" type="primary">TMPRSS15</name>
    <name evidence="7" type="ORF">BLAG_LOCUS7536</name>
</gene>
<dbReference type="SUPFAM" id="SSF57424">
    <property type="entry name" value="LDL receptor-like module"/>
    <property type="match status" value="1"/>
</dbReference>
<dbReference type="AlphaFoldDB" id="A0A8K0EDJ9"/>
<dbReference type="InterPro" id="IPR000859">
    <property type="entry name" value="CUB_dom"/>
</dbReference>
<proteinExistence type="predicted"/>
<evidence type="ECO:0000256" key="2">
    <source>
        <dbReference type="PROSITE-ProRule" id="PRU00059"/>
    </source>
</evidence>
<dbReference type="SUPFAM" id="SSF49854">
    <property type="entry name" value="Spermadhesin, CUB domain"/>
    <property type="match status" value="1"/>
</dbReference>
<dbReference type="InterPro" id="IPR036055">
    <property type="entry name" value="LDL_receptor-like_sf"/>
</dbReference>
<dbReference type="EMBL" id="OV696699">
    <property type="protein sequence ID" value="CAH1245073.1"/>
    <property type="molecule type" value="Genomic_DNA"/>
</dbReference>
<organism evidence="7 8">
    <name type="scientific">Branchiostoma lanceolatum</name>
    <name type="common">Common lancelet</name>
    <name type="synonym">Amphioxus lanceolatum</name>
    <dbReference type="NCBI Taxonomy" id="7740"/>
    <lineage>
        <taxon>Eukaryota</taxon>
        <taxon>Metazoa</taxon>
        <taxon>Chordata</taxon>
        <taxon>Cephalochordata</taxon>
        <taxon>Leptocardii</taxon>
        <taxon>Amphioxiformes</taxon>
        <taxon>Branchiostomatidae</taxon>
        <taxon>Branchiostoma</taxon>
    </lineage>
</organism>
<sequence>MRWTTPVIGTVFSVWMVTSLALAVDYMTDHCGEVLPVSGGGVLVSQPEPRYPGGLDCQLTLSADSGKYIHIKVISLSIDCDGDSLSVYRGGSVALFELLGSPICGTSSQSAFTTEEGGYFSLTNKMTLHFVTDSGSASEGSGFKIVYAAYDTGPCSPSDFQCSNSRCVSAELACDMHDHCGDDSDETSCINGSTSNLGTGKIVGIIVGAIIVVIFLATGLAYFICFRRRDNNQISKSPAVVYSTRQYRGQQV</sequence>
<feature type="disulfide bond" evidence="3">
    <location>
        <begin position="162"/>
        <end position="180"/>
    </location>
</feature>
<dbReference type="Gene3D" id="4.10.400.10">
    <property type="entry name" value="Low-density Lipoprotein Receptor"/>
    <property type="match status" value="1"/>
</dbReference>
<dbReference type="PROSITE" id="PS50068">
    <property type="entry name" value="LDLRA_2"/>
    <property type="match status" value="1"/>
</dbReference>
<evidence type="ECO:0000313" key="8">
    <source>
        <dbReference type="Proteomes" id="UP000838412"/>
    </source>
</evidence>
<dbReference type="PANTHER" id="PTHR24652">
    <property type="entry name" value="LOW-DENSITY LIPOPROTEIN RECEPTOR CLASS A DOMAIN-CONTAINING PROTEIN 2"/>
    <property type="match status" value="1"/>
</dbReference>
<feature type="domain" description="CUB" evidence="6">
    <location>
        <begin position="31"/>
        <end position="150"/>
    </location>
</feature>
<comment type="caution">
    <text evidence="2">Lacks conserved residue(s) required for the propagation of feature annotation.</text>
</comment>
<dbReference type="InterPro" id="IPR035914">
    <property type="entry name" value="Sperma_CUB_dom_sf"/>
</dbReference>
<dbReference type="OrthoDB" id="6514358at2759"/>
<reference evidence="7" key="1">
    <citation type="submission" date="2022-01" db="EMBL/GenBank/DDBJ databases">
        <authorList>
            <person name="Braso-Vives M."/>
        </authorList>
    </citation>
    <scope>NUCLEOTIDE SEQUENCE</scope>
</reference>
<evidence type="ECO:0000256" key="3">
    <source>
        <dbReference type="PROSITE-ProRule" id="PRU00124"/>
    </source>
</evidence>
<dbReference type="PROSITE" id="PS01180">
    <property type="entry name" value="CUB"/>
    <property type="match status" value="1"/>
</dbReference>
<dbReference type="Proteomes" id="UP000838412">
    <property type="component" value="Chromosome 14"/>
</dbReference>
<keyword evidence="5" id="KW-0732">Signal</keyword>
<feature type="transmembrane region" description="Helical" evidence="4">
    <location>
        <begin position="202"/>
        <end position="226"/>
    </location>
</feature>
<dbReference type="InterPro" id="IPR042333">
    <property type="entry name" value="LRAD2/Mig-13-like"/>
</dbReference>
<dbReference type="PANTHER" id="PTHR24652:SF69">
    <property type="entry name" value="CUB DOMAIN-CONTAINING PROTEIN"/>
    <property type="match status" value="1"/>
</dbReference>
<dbReference type="Pfam" id="PF00057">
    <property type="entry name" value="Ldl_recept_a"/>
    <property type="match status" value="1"/>
</dbReference>
<name>A0A8K0EDJ9_BRALA</name>
<keyword evidence="4" id="KW-1133">Transmembrane helix</keyword>
<dbReference type="InterPro" id="IPR002172">
    <property type="entry name" value="LDrepeatLR_classA_rpt"/>
</dbReference>
<dbReference type="InterPro" id="IPR023415">
    <property type="entry name" value="LDLR_class-A_CS"/>
</dbReference>
<evidence type="ECO:0000256" key="1">
    <source>
        <dbReference type="ARBA" id="ARBA00023157"/>
    </source>
</evidence>
<evidence type="ECO:0000256" key="5">
    <source>
        <dbReference type="SAM" id="SignalP"/>
    </source>
</evidence>
<accession>A0A8K0EDJ9</accession>
<dbReference type="SMART" id="SM00192">
    <property type="entry name" value="LDLa"/>
    <property type="match status" value="1"/>
</dbReference>
<keyword evidence="8" id="KW-1185">Reference proteome</keyword>
<protein>
    <submittedName>
        <fullName evidence="7">TMPRSS15 protein</fullName>
    </submittedName>
</protein>
<keyword evidence="4" id="KW-0472">Membrane</keyword>
<dbReference type="Pfam" id="PF00431">
    <property type="entry name" value="CUB"/>
    <property type="match status" value="1"/>
</dbReference>
<feature type="chain" id="PRO_5035469650" evidence="5">
    <location>
        <begin position="24"/>
        <end position="252"/>
    </location>
</feature>
<dbReference type="SMART" id="SM00042">
    <property type="entry name" value="CUB"/>
    <property type="match status" value="1"/>
</dbReference>
<dbReference type="PROSITE" id="PS01209">
    <property type="entry name" value="LDLRA_1"/>
    <property type="match status" value="1"/>
</dbReference>
<feature type="disulfide bond" evidence="3">
    <location>
        <begin position="155"/>
        <end position="167"/>
    </location>
</feature>